<evidence type="ECO:0000313" key="4">
    <source>
        <dbReference type="Proteomes" id="UP000035909"/>
    </source>
</evidence>
<evidence type="ECO:0000256" key="1">
    <source>
        <dbReference type="ARBA" id="ARBA00022849"/>
    </source>
</evidence>
<comment type="caution">
    <text evidence="3">The sequence shown here is derived from an EMBL/GenBank/DDBJ whole genome shotgun (WGS) entry which is preliminary data.</text>
</comment>
<feature type="domain" description="HTH arsR-type" evidence="2">
    <location>
        <begin position="133"/>
        <end position="234"/>
    </location>
</feature>
<dbReference type="SMART" id="SM00226">
    <property type="entry name" value="LMWPc"/>
    <property type="match status" value="1"/>
</dbReference>
<dbReference type="Pfam" id="PF01451">
    <property type="entry name" value="LMWPc"/>
    <property type="match status" value="1"/>
</dbReference>
<accession>A0A0J1K2Y7</accession>
<dbReference type="PROSITE" id="PS50987">
    <property type="entry name" value="HTH_ARSR_2"/>
    <property type="match status" value="1"/>
</dbReference>
<dbReference type="Pfam" id="PF01022">
    <property type="entry name" value="HTH_5"/>
    <property type="match status" value="1"/>
</dbReference>
<dbReference type="InterPro" id="IPR036388">
    <property type="entry name" value="WH-like_DNA-bd_sf"/>
</dbReference>
<dbReference type="SUPFAM" id="SSF52788">
    <property type="entry name" value="Phosphotyrosine protein phosphatases I"/>
    <property type="match status" value="1"/>
</dbReference>
<dbReference type="InterPro" id="IPR023485">
    <property type="entry name" value="Ptyr_pPase"/>
</dbReference>
<dbReference type="Proteomes" id="UP000035909">
    <property type="component" value="Unassembled WGS sequence"/>
</dbReference>
<dbReference type="GO" id="GO:0046685">
    <property type="term" value="P:response to arsenic-containing substance"/>
    <property type="evidence" value="ECO:0007669"/>
    <property type="project" value="UniProtKB-KW"/>
</dbReference>
<dbReference type="SUPFAM" id="SSF46785">
    <property type="entry name" value="Winged helix' DNA-binding domain"/>
    <property type="match status" value="1"/>
</dbReference>
<dbReference type="CDD" id="cd00090">
    <property type="entry name" value="HTH_ARSR"/>
    <property type="match status" value="1"/>
</dbReference>
<dbReference type="PANTHER" id="PTHR43428:SF1">
    <property type="entry name" value="ARSENATE REDUCTASE"/>
    <property type="match status" value="1"/>
</dbReference>
<name>A0A0J1K2Y7_9GAMM</name>
<dbReference type="NCBIfam" id="NF033788">
    <property type="entry name" value="HTH_metalloreg"/>
    <property type="match status" value="1"/>
</dbReference>
<dbReference type="EMBL" id="LDOU01000013">
    <property type="protein sequence ID" value="KLV08762.1"/>
    <property type="molecule type" value="Genomic_DNA"/>
</dbReference>
<keyword evidence="1" id="KW-0059">Arsenical resistance</keyword>
<sequence>MKRILFLCTGNSARSQLAEAAMRHLAGNGVEVCSAGMRPEGVDPRVYEALAEQGIDSSGLESLSVQDLADQHFDTVITLCDKASDECALFADSDALLHWDFKDPKPLPGLKPFRDTLDALIARISLFLMLNGTESTSAMGPVELFKVMSDPLRLKILMIIEDEQWVTVSDLVESLGVSQPKVSRHLALLRDSGVLETRREGQWIFYRYTENLPVWVRHVFTTVRNGNPGIINQEKLQLSQLQQRKVPDNRSVKV</sequence>
<dbReference type="OrthoDB" id="9793058at2"/>
<dbReference type="InterPro" id="IPR011991">
    <property type="entry name" value="ArsR-like_HTH"/>
</dbReference>
<proteinExistence type="predicted"/>
<dbReference type="Gene3D" id="3.40.50.2300">
    <property type="match status" value="1"/>
</dbReference>
<dbReference type="GO" id="GO:0003700">
    <property type="term" value="F:DNA-binding transcription factor activity"/>
    <property type="evidence" value="ECO:0007669"/>
    <property type="project" value="InterPro"/>
</dbReference>
<protein>
    <submittedName>
        <fullName evidence="3">Phosphotyrosine protein phosphatase</fullName>
    </submittedName>
</protein>
<dbReference type="PRINTS" id="PR00778">
    <property type="entry name" value="HTHARSR"/>
</dbReference>
<evidence type="ECO:0000313" key="3">
    <source>
        <dbReference type="EMBL" id="KLV08762.1"/>
    </source>
</evidence>
<keyword evidence="4" id="KW-1185">Reference proteome</keyword>
<dbReference type="InterPro" id="IPR036196">
    <property type="entry name" value="Ptyr_pPase_sf"/>
</dbReference>
<gene>
    <name evidence="3" type="ORF">ABT57_13215</name>
</gene>
<dbReference type="CDD" id="cd16345">
    <property type="entry name" value="LMWP_ArsC"/>
    <property type="match status" value="1"/>
</dbReference>
<dbReference type="AlphaFoldDB" id="A0A0J1K2Y7"/>
<dbReference type="PANTHER" id="PTHR43428">
    <property type="entry name" value="ARSENATE REDUCTASE"/>
    <property type="match status" value="1"/>
</dbReference>
<organism evidence="3 4">
    <name type="scientific">Photobacterium ganghwense</name>
    <dbReference type="NCBI Taxonomy" id="320778"/>
    <lineage>
        <taxon>Bacteria</taxon>
        <taxon>Pseudomonadati</taxon>
        <taxon>Pseudomonadota</taxon>
        <taxon>Gammaproteobacteria</taxon>
        <taxon>Vibrionales</taxon>
        <taxon>Vibrionaceae</taxon>
        <taxon>Photobacterium</taxon>
    </lineage>
</organism>
<evidence type="ECO:0000259" key="2">
    <source>
        <dbReference type="PROSITE" id="PS50987"/>
    </source>
</evidence>
<reference evidence="3 4" key="1">
    <citation type="submission" date="2015-05" db="EMBL/GenBank/DDBJ databases">
        <title>Photobacterium galathea sp. nov.</title>
        <authorList>
            <person name="Machado H."/>
            <person name="Gram L."/>
        </authorList>
    </citation>
    <scope>NUCLEOTIDE SEQUENCE [LARGE SCALE GENOMIC DNA]</scope>
    <source>
        <strain evidence="3 4">DSM 22954</strain>
    </source>
</reference>
<dbReference type="PATRIC" id="fig|320778.3.peg.2883"/>
<dbReference type="Gene3D" id="1.10.10.10">
    <property type="entry name" value="Winged helix-like DNA-binding domain superfamily/Winged helix DNA-binding domain"/>
    <property type="match status" value="1"/>
</dbReference>
<dbReference type="SMART" id="SM00418">
    <property type="entry name" value="HTH_ARSR"/>
    <property type="match status" value="1"/>
</dbReference>
<dbReference type="InterPro" id="IPR001845">
    <property type="entry name" value="HTH_ArsR_DNA-bd_dom"/>
</dbReference>
<dbReference type="InterPro" id="IPR036390">
    <property type="entry name" value="WH_DNA-bd_sf"/>
</dbReference>
<dbReference type="STRING" id="320778.ABT57_13215"/>
<dbReference type="RefSeq" id="WP_047885688.1">
    <property type="nucleotide sequence ID" value="NZ_CP071325.1"/>
</dbReference>